<dbReference type="AlphaFoldDB" id="A0A6G3WNC8"/>
<evidence type="ECO:0000259" key="1">
    <source>
        <dbReference type="Pfam" id="PF06259"/>
    </source>
</evidence>
<evidence type="ECO:0000313" key="2">
    <source>
        <dbReference type="EMBL" id="NEE06952.1"/>
    </source>
</evidence>
<reference evidence="2" key="1">
    <citation type="submission" date="2020-01" db="EMBL/GenBank/DDBJ databases">
        <title>Insect and environment-associated Actinomycetes.</title>
        <authorList>
            <person name="Currrie C."/>
            <person name="Chevrette M."/>
            <person name="Carlson C."/>
            <person name="Stubbendieck R."/>
            <person name="Wendt-Pienkowski E."/>
        </authorList>
    </citation>
    <scope>NUCLEOTIDE SEQUENCE</scope>
    <source>
        <strain evidence="2">SID7499</strain>
    </source>
</reference>
<dbReference type="GO" id="GO:0016787">
    <property type="term" value="F:hydrolase activity"/>
    <property type="evidence" value="ECO:0007669"/>
    <property type="project" value="UniProtKB-KW"/>
</dbReference>
<keyword evidence="2" id="KW-0378">Hydrolase</keyword>
<dbReference type="InterPro" id="IPR010427">
    <property type="entry name" value="DUF1023"/>
</dbReference>
<dbReference type="Pfam" id="PF06259">
    <property type="entry name" value="Abhydrolase_8"/>
    <property type="match status" value="1"/>
</dbReference>
<accession>A0A6G3WNC8</accession>
<sequence length="283" mass="29708">GLPHAATGPVLAGRYATTRADMAAAARVADDHGDRKRAEALRDLAAPHRTFLTFDGRGGGRTVEVVGDLARADRIAVLVPGSGTSVDSYWRLRSGAVALQRRLGGRGAVLAWLGYRTPATVSLAATTPKRAEDTVPALRTFVRELTRLKPTARTSLVCHSYGSVICARAASGLRVADIVLYGSPGTGYDNAAELHTRATVWAGRSSGDWVADVPHTELELPFVTVGFGTDPVSPEFGAKVFPAGDGGHSDYLKRGSLSLRNIARIVAGDGSCTQQTGDTSCVN</sequence>
<feature type="domain" description="DUF1023" evidence="1">
    <location>
        <begin position="55"/>
        <end position="216"/>
    </location>
</feature>
<dbReference type="Gene3D" id="3.40.50.1820">
    <property type="entry name" value="alpha/beta hydrolase"/>
    <property type="match status" value="1"/>
</dbReference>
<name>A0A6G3WNC8_9ACTN</name>
<comment type="caution">
    <text evidence="2">The sequence shown here is derived from an EMBL/GenBank/DDBJ whole genome shotgun (WGS) entry which is preliminary data.</text>
</comment>
<dbReference type="InterPro" id="IPR029058">
    <property type="entry name" value="AB_hydrolase_fold"/>
</dbReference>
<dbReference type="SUPFAM" id="SSF53474">
    <property type="entry name" value="alpha/beta-Hydrolases"/>
    <property type="match status" value="1"/>
</dbReference>
<organism evidence="2">
    <name type="scientific">Streptomyces sp. SID7499</name>
    <dbReference type="NCBI Taxonomy" id="2706086"/>
    <lineage>
        <taxon>Bacteria</taxon>
        <taxon>Bacillati</taxon>
        <taxon>Actinomycetota</taxon>
        <taxon>Actinomycetes</taxon>
        <taxon>Kitasatosporales</taxon>
        <taxon>Streptomycetaceae</taxon>
        <taxon>Streptomyces</taxon>
    </lineage>
</organism>
<feature type="non-terminal residue" evidence="2">
    <location>
        <position position="1"/>
    </location>
</feature>
<proteinExistence type="predicted"/>
<dbReference type="EMBL" id="JAAGMN010001115">
    <property type="protein sequence ID" value="NEE06952.1"/>
    <property type="molecule type" value="Genomic_DNA"/>
</dbReference>
<protein>
    <submittedName>
        <fullName evidence="2">Alpha/beta fold hydrolase</fullName>
    </submittedName>
</protein>
<gene>
    <name evidence="2" type="ORF">G3M58_10910</name>
</gene>